<keyword evidence="9" id="KW-1185">Reference proteome</keyword>
<keyword evidence="5" id="KW-0136">Cellulose degradation</keyword>
<dbReference type="AlphaFoldDB" id="A0A9X2D4R5"/>
<keyword evidence="6 8" id="KW-0326">Glycosidase</keyword>
<dbReference type="Proteomes" id="UP001139721">
    <property type="component" value="Unassembled WGS sequence"/>
</dbReference>
<dbReference type="EMBL" id="JAJKBJ010000026">
    <property type="protein sequence ID" value="MCL9685452.1"/>
    <property type="molecule type" value="Genomic_DNA"/>
</dbReference>
<evidence type="ECO:0000256" key="3">
    <source>
        <dbReference type="ARBA" id="ARBA00012601"/>
    </source>
</evidence>
<reference evidence="8" key="1">
    <citation type="submission" date="2021-11" db="EMBL/GenBank/DDBJ databases">
        <title>Legionella maioricencis sp. nov., a new species isolated from hot water samples in Mallorca.</title>
        <authorList>
            <person name="Crespi S."/>
            <person name="Drasar V."/>
            <person name="Salva-Serra F."/>
            <person name="Jaen-Luchoro D."/>
            <person name="Pineiro-Iglesias B."/>
            <person name="Aliaga F."/>
            <person name="Fernandez-Juarez V."/>
            <person name="Coll G."/>
            <person name="Moore E.R.B."/>
            <person name="Bennasar-Figueras A."/>
        </authorList>
    </citation>
    <scope>NUCLEOTIDE SEQUENCE</scope>
    <source>
        <strain evidence="8">HCPI-6</strain>
    </source>
</reference>
<dbReference type="InterPro" id="IPR012341">
    <property type="entry name" value="6hp_glycosidase-like_sf"/>
</dbReference>
<keyword evidence="7" id="KW-0119">Carbohydrate metabolism</keyword>
<comment type="caution">
    <text evidence="8">The sequence shown here is derived from an EMBL/GenBank/DDBJ whole genome shotgun (WGS) entry which is preliminary data.</text>
</comment>
<name>A0A9X2D4R5_9GAMM</name>
<evidence type="ECO:0000256" key="4">
    <source>
        <dbReference type="ARBA" id="ARBA00022801"/>
    </source>
</evidence>
<comment type="catalytic activity">
    <reaction evidence="1">
        <text>Endohydrolysis of (1-&gt;4)-beta-D-glucosidic linkages in cellulose, lichenin and cereal beta-D-glucans.</text>
        <dbReference type="EC" id="3.2.1.4"/>
    </reaction>
</comment>
<evidence type="ECO:0000256" key="1">
    <source>
        <dbReference type="ARBA" id="ARBA00000966"/>
    </source>
</evidence>
<dbReference type="EC" id="3.2.1.4" evidence="3"/>
<dbReference type="SUPFAM" id="SSF48208">
    <property type="entry name" value="Six-hairpin glycosidases"/>
    <property type="match status" value="1"/>
</dbReference>
<evidence type="ECO:0000313" key="8">
    <source>
        <dbReference type="EMBL" id="MCL9685452.1"/>
    </source>
</evidence>
<keyword evidence="4 8" id="KW-0378">Hydrolase</keyword>
<keyword evidence="7" id="KW-0624">Polysaccharide degradation</keyword>
<evidence type="ECO:0000256" key="2">
    <source>
        <dbReference type="ARBA" id="ARBA00009209"/>
    </source>
</evidence>
<comment type="similarity">
    <text evidence="2">Belongs to the glycosyl hydrolase 8 (cellulase D) family.</text>
</comment>
<dbReference type="GO" id="GO:0030245">
    <property type="term" value="P:cellulose catabolic process"/>
    <property type="evidence" value="ECO:0007669"/>
    <property type="project" value="UniProtKB-KW"/>
</dbReference>
<protein>
    <recommendedName>
        <fullName evidence="3">cellulase</fullName>
        <ecNumber evidence="3">3.2.1.4</ecNumber>
    </recommendedName>
</protein>
<dbReference type="Pfam" id="PF01270">
    <property type="entry name" value="Glyco_hydro_8"/>
    <property type="match status" value="1"/>
</dbReference>
<evidence type="ECO:0000256" key="7">
    <source>
        <dbReference type="ARBA" id="ARBA00023326"/>
    </source>
</evidence>
<dbReference type="PRINTS" id="PR00735">
    <property type="entry name" value="GLHYDRLASE8"/>
</dbReference>
<dbReference type="InterPro" id="IPR002037">
    <property type="entry name" value="Glyco_hydro_8"/>
</dbReference>
<dbReference type="GO" id="GO:0008810">
    <property type="term" value="F:cellulase activity"/>
    <property type="evidence" value="ECO:0007669"/>
    <property type="project" value="UniProtKB-EC"/>
</dbReference>
<dbReference type="RefSeq" id="WP_250424659.1">
    <property type="nucleotide sequence ID" value="NZ_JAJKBJ010000026.1"/>
</dbReference>
<dbReference type="InterPro" id="IPR008928">
    <property type="entry name" value="6-hairpin_glycosidase_sf"/>
</dbReference>
<organism evidence="8 9">
    <name type="scientific">Legionella maioricensis</name>
    <dbReference type="NCBI Taxonomy" id="2896528"/>
    <lineage>
        <taxon>Bacteria</taxon>
        <taxon>Pseudomonadati</taxon>
        <taxon>Pseudomonadota</taxon>
        <taxon>Gammaproteobacteria</taxon>
        <taxon>Legionellales</taxon>
        <taxon>Legionellaceae</taxon>
        <taxon>Legionella</taxon>
    </lineage>
</organism>
<dbReference type="Gene3D" id="1.50.10.10">
    <property type="match status" value="1"/>
</dbReference>
<evidence type="ECO:0000256" key="6">
    <source>
        <dbReference type="ARBA" id="ARBA00023295"/>
    </source>
</evidence>
<proteinExistence type="inferred from homology"/>
<dbReference type="NCBIfam" id="NF008305">
    <property type="entry name" value="PRK11097.1"/>
    <property type="match status" value="1"/>
</dbReference>
<sequence>MSLVLRGLVFILLILLLHSDGLITFSYWPSWRDFKLYYINEDGRVVDSSTPNKVTTSEGQSYAMFFALVANDRPMFDKLLRWTENNLASGDLSAQLPAWLWGKNPQQQWVVLDHNSASDADLWIAYDLLEAGRLWKNQHYETLGTQLLDRILKEEVVDIPNMGSMLLPGKTGFIHGDNWRLNPSYLPPQILAKFTLLNTHWNEIEQNSLRLLIESSPKGFAPDWIIWHKETGWQPDQEHPNLGSYNAIRVYLWIGMLAQDLGYKEELVKHFQPMITLTQQLGAPPEKINTVTGKYTGKGPVGFSAALLPLMANAPELKKQRQRLDDSSISTEGYYNSVLRLFGQGWDQQHYRFSRQGELLPEWQ</sequence>
<gene>
    <name evidence="8" type="primary">bcsZ</name>
    <name evidence="8" type="ORF">LOX96_15220</name>
</gene>
<evidence type="ECO:0000313" key="9">
    <source>
        <dbReference type="Proteomes" id="UP001139721"/>
    </source>
</evidence>
<accession>A0A9X2D4R5</accession>
<evidence type="ECO:0000256" key="5">
    <source>
        <dbReference type="ARBA" id="ARBA00023001"/>
    </source>
</evidence>